<dbReference type="InterPro" id="IPR003439">
    <property type="entry name" value="ABC_transporter-like_ATP-bd"/>
</dbReference>
<dbReference type="SUPFAM" id="SSF52540">
    <property type="entry name" value="P-loop containing nucleoside triphosphate hydrolases"/>
    <property type="match status" value="1"/>
</dbReference>
<dbReference type="GO" id="GO:0005524">
    <property type="term" value="F:ATP binding"/>
    <property type="evidence" value="ECO:0007669"/>
    <property type="project" value="UniProtKB-KW"/>
</dbReference>
<keyword evidence="4" id="KW-1003">Cell membrane</keyword>
<reference evidence="12" key="2">
    <citation type="submission" date="2016-06" db="EMBL/GenBank/DDBJ databases">
        <authorList>
            <person name="Huang P."/>
            <person name="Jiang X."/>
            <person name="Liu X."/>
        </authorList>
    </citation>
    <scope>NUCLEOTIDE SEQUENCE</scope>
    <source>
        <strain evidence="12">852011</strain>
    </source>
</reference>
<proteinExistence type="inferred from homology"/>
<dbReference type="PROSITE" id="PS50893">
    <property type="entry name" value="ABC_TRANSPORTER_2"/>
    <property type="match status" value="1"/>
</dbReference>
<keyword evidence="6" id="KW-0547">Nucleotide-binding</keyword>
<evidence type="ECO:0000313" key="14">
    <source>
        <dbReference type="Proteomes" id="UP001462961"/>
    </source>
</evidence>
<keyword evidence="7 12" id="KW-0067">ATP-binding</keyword>
<name>A0A9Q6S757_9BURK</name>
<reference evidence="11 14" key="3">
    <citation type="submission" date="2024-01" db="EMBL/GenBank/DDBJ databases">
        <title>The diversity of rhizobia nodulating Mimosa spp. in eleven states of Brazil covering several biomes is determined by host plant, location, and edaphic factors.</title>
        <authorList>
            <person name="Rouws L."/>
            <person name="Barauna A."/>
            <person name="Beukes C."/>
            <person name="De Faria S.M."/>
            <person name="Gross E."/>
            <person name="Dos Reis Junior F.B."/>
            <person name="Simon M."/>
            <person name="Maluk M."/>
            <person name="Odee D.W."/>
            <person name="Kenicer G."/>
            <person name="Young J.P.W."/>
            <person name="Reis V.M."/>
            <person name="Zilli J."/>
            <person name="James E.K."/>
        </authorList>
    </citation>
    <scope>NUCLEOTIDE SEQUENCE [LARGE SCALE GENOMIC DNA]</scope>
    <source>
        <strain evidence="11 14">JHI1651</strain>
    </source>
</reference>
<dbReference type="GO" id="GO:0016887">
    <property type="term" value="F:ATP hydrolysis activity"/>
    <property type="evidence" value="ECO:0007669"/>
    <property type="project" value="InterPro"/>
</dbReference>
<keyword evidence="8" id="KW-0029">Amino-acid transport</keyword>
<protein>
    <submittedName>
        <fullName evidence="11">Amino acid ABC transporter ATP-binding protein</fullName>
    </submittedName>
    <submittedName>
        <fullName evidence="12">Glutamine ABC transporter ATP-binding protein</fullName>
    </submittedName>
</protein>
<organism evidence="12 13">
    <name type="scientific">Paraburkholderia caribensis</name>
    <dbReference type="NCBI Taxonomy" id="75105"/>
    <lineage>
        <taxon>Bacteria</taxon>
        <taxon>Pseudomonadati</taxon>
        <taxon>Pseudomonadota</taxon>
        <taxon>Betaproteobacteria</taxon>
        <taxon>Burkholderiales</taxon>
        <taxon>Burkholderiaceae</taxon>
        <taxon>Paraburkholderia</taxon>
    </lineage>
</organism>
<dbReference type="SMART" id="SM00382">
    <property type="entry name" value="AAA"/>
    <property type="match status" value="1"/>
</dbReference>
<dbReference type="Gene3D" id="3.40.50.300">
    <property type="entry name" value="P-loop containing nucleotide triphosphate hydrolases"/>
    <property type="match status" value="1"/>
</dbReference>
<keyword evidence="9" id="KW-0472">Membrane</keyword>
<evidence type="ECO:0000256" key="9">
    <source>
        <dbReference type="ARBA" id="ARBA00023136"/>
    </source>
</evidence>
<keyword evidence="5" id="KW-0997">Cell inner membrane</keyword>
<feature type="domain" description="ABC transporter" evidence="10">
    <location>
        <begin position="22"/>
        <end position="260"/>
    </location>
</feature>
<dbReference type="InterPro" id="IPR030679">
    <property type="entry name" value="ABC_ATPase_HisP-typ"/>
</dbReference>
<dbReference type="PROSITE" id="PS00211">
    <property type="entry name" value="ABC_TRANSPORTER_1"/>
    <property type="match status" value="1"/>
</dbReference>
<dbReference type="PANTHER" id="PTHR43166">
    <property type="entry name" value="AMINO ACID IMPORT ATP-BINDING PROTEIN"/>
    <property type="match status" value="1"/>
</dbReference>
<dbReference type="GO" id="GO:0005886">
    <property type="term" value="C:plasma membrane"/>
    <property type="evidence" value="ECO:0007669"/>
    <property type="project" value="UniProtKB-SubCell"/>
</dbReference>
<dbReference type="EMBL" id="CP015959">
    <property type="protein sequence ID" value="QLB66070.1"/>
    <property type="molecule type" value="Genomic_DNA"/>
</dbReference>
<dbReference type="InterPro" id="IPR003593">
    <property type="entry name" value="AAA+_ATPase"/>
</dbReference>
<evidence type="ECO:0000256" key="2">
    <source>
        <dbReference type="ARBA" id="ARBA00005417"/>
    </source>
</evidence>
<dbReference type="CDD" id="cd03262">
    <property type="entry name" value="ABC_HisP_GlnQ"/>
    <property type="match status" value="1"/>
</dbReference>
<evidence type="ECO:0000256" key="3">
    <source>
        <dbReference type="ARBA" id="ARBA00022448"/>
    </source>
</evidence>
<comment type="similarity">
    <text evidence="2">Belongs to the ABC transporter superfamily.</text>
</comment>
<evidence type="ECO:0000256" key="5">
    <source>
        <dbReference type="ARBA" id="ARBA00022519"/>
    </source>
</evidence>
<dbReference type="EMBL" id="JAYLVJ010000003">
    <property type="protein sequence ID" value="MEO1752976.1"/>
    <property type="molecule type" value="Genomic_DNA"/>
</dbReference>
<accession>A0A9Q6S757</accession>
<gene>
    <name evidence="12" type="primary">glnQ</name>
    <name evidence="12" type="ORF">A9O66_27670</name>
    <name evidence="11" type="ORF">VOI32_03430</name>
</gene>
<sequence>MSDLSEAVAMPNAVASNKAQLLKLDAVGKVYGSHRVLHDVNLEMAAGEVLAIIGPSGSGKSTLLRCINQLEPPTAGSVTVDGIQIVAGTAPGNAKLTHFRRTLGMVFQSFNLFPHLTVLENVSLAQRRVLGRSTEEANERSLALLTRVGLASKASQYPARCSGGQQQRIAISRALALDPKIMLFDEPTSALDPEVGLEVLAVMRELADDGMTMMVVTHEMRFAENVSDRVVVMADGVILEEGPSGEVMRNPQTERVQRFLSAVRDR</sequence>
<evidence type="ECO:0000256" key="6">
    <source>
        <dbReference type="ARBA" id="ARBA00022741"/>
    </source>
</evidence>
<evidence type="ECO:0000313" key="13">
    <source>
        <dbReference type="Proteomes" id="UP000509548"/>
    </source>
</evidence>
<dbReference type="InterPro" id="IPR017871">
    <property type="entry name" value="ABC_transporter-like_CS"/>
</dbReference>
<dbReference type="GO" id="GO:0015424">
    <property type="term" value="F:ABC-type amino acid transporter activity"/>
    <property type="evidence" value="ECO:0007669"/>
    <property type="project" value="InterPro"/>
</dbReference>
<comment type="subcellular location">
    <subcellularLocation>
        <location evidence="1">Cell membrane</location>
        <topology evidence="1">Peripheral membrane protein</topology>
    </subcellularLocation>
</comment>
<dbReference type="RefSeq" id="WP_107201758.1">
    <property type="nucleotide sequence ID" value="NZ_CP015959.1"/>
</dbReference>
<dbReference type="Pfam" id="PF00005">
    <property type="entry name" value="ABC_tran"/>
    <property type="match status" value="1"/>
</dbReference>
<evidence type="ECO:0000256" key="1">
    <source>
        <dbReference type="ARBA" id="ARBA00004202"/>
    </source>
</evidence>
<evidence type="ECO:0000256" key="7">
    <source>
        <dbReference type="ARBA" id="ARBA00022840"/>
    </source>
</evidence>
<evidence type="ECO:0000313" key="12">
    <source>
        <dbReference type="EMBL" id="QLB66070.1"/>
    </source>
</evidence>
<keyword evidence="14" id="KW-1185">Reference proteome</keyword>
<dbReference type="FunFam" id="3.40.50.300:FF:000020">
    <property type="entry name" value="Amino acid ABC transporter ATP-binding component"/>
    <property type="match status" value="1"/>
</dbReference>
<evidence type="ECO:0000259" key="10">
    <source>
        <dbReference type="PROSITE" id="PS50893"/>
    </source>
</evidence>
<dbReference type="PIRSF" id="PIRSF039085">
    <property type="entry name" value="ABC_ATPase_HisP"/>
    <property type="match status" value="1"/>
</dbReference>
<dbReference type="AlphaFoldDB" id="A0A9Q6S757"/>
<evidence type="ECO:0000256" key="4">
    <source>
        <dbReference type="ARBA" id="ARBA00022475"/>
    </source>
</evidence>
<dbReference type="InterPro" id="IPR027417">
    <property type="entry name" value="P-loop_NTPase"/>
</dbReference>
<dbReference type="PANTHER" id="PTHR43166:SF9">
    <property type="entry name" value="GLUTAMATE_ASPARTATE IMPORT ATP-BINDING PROTEIN GLTL"/>
    <property type="match status" value="1"/>
</dbReference>
<reference evidence="12 13" key="1">
    <citation type="journal article" date="2014" name="Genome Announc.">
        <title>Draft Genome Sequence of the Haloacid-Degrading Burkholderia caribensis Strain MBA4.</title>
        <authorList>
            <person name="Pan Y."/>
            <person name="Kong K.F."/>
            <person name="Tsang J.S."/>
        </authorList>
    </citation>
    <scope>NUCLEOTIDE SEQUENCE [LARGE SCALE GENOMIC DNA]</scope>
    <source>
        <strain evidence="12 13">852011</strain>
    </source>
</reference>
<dbReference type="Proteomes" id="UP001462961">
    <property type="component" value="Unassembled WGS sequence"/>
</dbReference>
<keyword evidence="3" id="KW-0813">Transport</keyword>
<evidence type="ECO:0000256" key="8">
    <source>
        <dbReference type="ARBA" id="ARBA00022970"/>
    </source>
</evidence>
<dbReference type="InterPro" id="IPR050086">
    <property type="entry name" value="MetN_ABC_transporter-like"/>
</dbReference>
<dbReference type="Proteomes" id="UP000509548">
    <property type="component" value="Chromosome 2"/>
</dbReference>
<evidence type="ECO:0000313" key="11">
    <source>
        <dbReference type="EMBL" id="MEO1752976.1"/>
    </source>
</evidence>